<evidence type="ECO:0000259" key="7">
    <source>
        <dbReference type="Pfam" id="PF00361"/>
    </source>
</evidence>
<evidence type="ECO:0000313" key="9">
    <source>
        <dbReference type="Proteomes" id="UP000712673"/>
    </source>
</evidence>
<dbReference type="Pfam" id="PF00361">
    <property type="entry name" value="Proton_antipo_M"/>
    <property type="match status" value="1"/>
</dbReference>
<dbReference type="AlphaFoldDB" id="A0A937W4E5"/>
<protein>
    <recommendedName>
        <fullName evidence="5">NADH-quinone oxidoreductase subunit N</fullName>
        <ecNumber evidence="5">7.1.1.-</ecNumber>
    </recommendedName>
    <alternativeName>
        <fullName evidence="5">NADH dehydrogenase I subunit N</fullName>
    </alternativeName>
    <alternativeName>
        <fullName evidence="5">NDH-1 subunit N</fullName>
    </alternativeName>
</protein>
<comment type="similarity">
    <text evidence="5">Belongs to the complex I subunit 2 family.</text>
</comment>
<reference evidence="8" key="1">
    <citation type="submission" date="2019-03" db="EMBL/GenBank/DDBJ databases">
        <title>Lake Tanganyika Metagenome-Assembled Genomes (MAGs).</title>
        <authorList>
            <person name="Tran P."/>
        </authorList>
    </citation>
    <scope>NUCLEOTIDE SEQUENCE</scope>
    <source>
        <strain evidence="8">K_DeepCast_65m_m2_066</strain>
    </source>
</reference>
<feature type="transmembrane region" description="Helical" evidence="5">
    <location>
        <begin position="334"/>
        <end position="354"/>
    </location>
</feature>
<keyword evidence="5" id="KW-1003">Cell membrane</keyword>
<dbReference type="EC" id="7.1.1.-" evidence="5"/>
<proteinExistence type="inferred from homology"/>
<keyword evidence="2 5" id="KW-0812">Transmembrane</keyword>
<dbReference type="InterPro" id="IPR003918">
    <property type="entry name" value="NADH_UbQ_OxRdtase"/>
</dbReference>
<dbReference type="InterPro" id="IPR010096">
    <property type="entry name" value="NADH-Q_OxRdtase_suN/2"/>
</dbReference>
<comment type="function">
    <text evidence="5">NDH-1 shuttles electrons from NADH, via FMN and iron-sulfur (Fe-S) centers, to quinones in the respiratory chain. The immediate electron acceptor for the enzyme in this species is believed to be ubiquinone. Couples the redox reaction to proton translocation (for every two electrons transferred, four hydrogen ions are translocated across the cytoplasmic membrane), and thus conserves the redox energy in a proton gradient.</text>
</comment>
<feature type="domain" description="NADH:quinone oxidoreductase/Mrp antiporter transmembrane" evidence="7">
    <location>
        <begin position="128"/>
        <end position="424"/>
    </location>
</feature>
<feature type="transmembrane region" description="Helical" evidence="5">
    <location>
        <begin position="107"/>
        <end position="125"/>
    </location>
</feature>
<name>A0A937W4E5_UNCTE</name>
<feature type="transmembrane region" description="Helical" evidence="5">
    <location>
        <begin position="453"/>
        <end position="475"/>
    </location>
</feature>
<dbReference type="PANTHER" id="PTHR22773">
    <property type="entry name" value="NADH DEHYDROGENASE"/>
    <property type="match status" value="1"/>
</dbReference>
<dbReference type="GO" id="GO:0042773">
    <property type="term" value="P:ATP synthesis coupled electron transport"/>
    <property type="evidence" value="ECO:0007669"/>
    <property type="project" value="InterPro"/>
</dbReference>
<keyword evidence="3 5" id="KW-1133">Transmembrane helix</keyword>
<gene>
    <name evidence="5" type="primary">nuoN</name>
    <name evidence="8" type="ORF">FJZ47_14110</name>
</gene>
<dbReference type="GO" id="GO:0048038">
    <property type="term" value="F:quinone binding"/>
    <property type="evidence" value="ECO:0007669"/>
    <property type="project" value="UniProtKB-KW"/>
</dbReference>
<feature type="transmembrane region" description="Helical" evidence="5">
    <location>
        <begin position="164"/>
        <end position="186"/>
    </location>
</feature>
<comment type="caution">
    <text evidence="8">The sequence shown here is derived from an EMBL/GenBank/DDBJ whole genome shotgun (WGS) entry which is preliminary data.</text>
</comment>
<keyword evidence="5" id="KW-0830">Ubiquinone</keyword>
<feature type="transmembrane region" description="Helical" evidence="5">
    <location>
        <begin position="302"/>
        <end position="322"/>
    </location>
</feature>
<feature type="transmembrane region" description="Helical" evidence="5">
    <location>
        <begin position="80"/>
        <end position="100"/>
    </location>
</feature>
<dbReference type="GO" id="GO:0008137">
    <property type="term" value="F:NADH dehydrogenase (ubiquinone) activity"/>
    <property type="evidence" value="ECO:0007669"/>
    <property type="project" value="InterPro"/>
</dbReference>
<feature type="transmembrane region" description="Helical" evidence="5">
    <location>
        <begin position="276"/>
        <end position="295"/>
    </location>
</feature>
<dbReference type="InterPro" id="IPR001750">
    <property type="entry name" value="ND/Mrp_TM"/>
</dbReference>
<dbReference type="GO" id="GO:0012505">
    <property type="term" value="C:endomembrane system"/>
    <property type="evidence" value="ECO:0007669"/>
    <property type="project" value="UniProtKB-SubCell"/>
</dbReference>
<evidence type="ECO:0000256" key="3">
    <source>
        <dbReference type="ARBA" id="ARBA00022989"/>
    </source>
</evidence>
<dbReference type="EMBL" id="VGLS01000437">
    <property type="protein sequence ID" value="MBM3224921.1"/>
    <property type="molecule type" value="Genomic_DNA"/>
</dbReference>
<comment type="catalytic activity">
    <reaction evidence="5">
        <text>a quinone + NADH + 5 H(+)(in) = a quinol + NAD(+) + 4 H(+)(out)</text>
        <dbReference type="Rhea" id="RHEA:57888"/>
        <dbReference type="ChEBI" id="CHEBI:15378"/>
        <dbReference type="ChEBI" id="CHEBI:24646"/>
        <dbReference type="ChEBI" id="CHEBI:57540"/>
        <dbReference type="ChEBI" id="CHEBI:57945"/>
        <dbReference type="ChEBI" id="CHEBI:132124"/>
    </reaction>
</comment>
<keyword evidence="5" id="KW-0520">NAD</keyword>
<dbReference type="PRINTS" id="PR01437">
    <property type="entry name" value="NUOXDRDTASE4"/>
</dbReference>
<sequence length="485" mass="51751">MAIPVPPMRELIALWPEALMTIAACGALIADVVIPHGRKRLIGWGCFIAVCVIFLLLLAVPPQGGSMLSGMFIADGYSAFFKGLFLISSALTVLISLRYLDDERSHYGEYYALLLFAALGMMFMASGGDLITIYLGLELMSLPTYVLAGFIRRDTSSTEGALKYFLMGAFTSGILLYGLALLYGLTGSTNLSAVAQKIASVSLDDPALLLAIILVVTGFGFKIAAVPFHMWAPDAYEGAPTAVTAFMSAAVKAAAFAGLMRIFVVALAPVAPRWEILWWVLAALSMVLGNVVALVQTSLKRMLAYSSISHAGYALIGVVAAVQAKGPGVSSALFYLFAYMFTTMGTFSMIILLTRQGFRGDRITDFAGLGRTHPLPAIVFIVFFLSLAGIPPTVGFVGKLLIFRAAIDSGFIVLAVIGVATSAIAAYYYFMVIKTMFMDEPTVTVQLSPSRPLTIGLAIMVAATFLLGLFPNLVLRAADAGRLVQ</sequence>
<keyword evidence="5" id="KW-0874">Quinone</keyword>
<accession>A0A937W4E5</accession>
<dbReference type="GO" id="GO:0050136">
    <property type="term" value="F:NADH dehydrogenase (quinone) (non-electrogenic) activity"/>
    <property type="evidence" value="ECO:0007669"/>
    <property type="project" value="UniProtKB-UniRule"/>
</dbReference>
<dbReference type="HAMAP" id="MF_00445">
    <property type="entry name" value="NDH1_NuoN_1"/>
    <property type="match status" value="1"/>
</dbReference>
<comment type="subunit">
    <text evidence="5">NDH-1 is composed of 14 different subunits. Subunits NuoA, H, J, K, L, M, N constitute the membrane sector of the complex.</text>
</comment>
<evidence type="ECO:0000256" key="1">
    <source>
        <dbReference type="ARBA" id="ARBA00004127"/>
    </source>
</evidence>
<feature type="transmembrane region" description="Helical" evidence="5">
    <location>
        <begin position="206"/>
        <end position="228"/>
    </location>
</feature>
<feature type="transmembrane region" description="Helical" evidence="5">
    <location>
        <begin position="249"/>
        <end position="270"/>
    </location>
</feature>
<dbReference type="Proteomes" id="UP000712673">
    <property type="component" value="Unassembled WGS sequence"/>
</dbReference>
<keyword evidence="5" id="KW-0813">Transport</keyword>
<feature type="transmembrane region" description="Helical" evidence="5">
    <location>
        <begin position="41"/>
        <end position="60"/>
    </location>
</feature>
<organism evidence="8 9">
    <name type="scientific">Tectimicrobiota bacterium</name>
    <dbReference type="NCBI Taxonomy" id="2528274"/>
    <lineage>
        <taxon>Bacteria</taxon>
        <taxon>Pseudomonadati</taxon>
        <taxon>Nitrospinota/Tectimicrobiota group</taxon>
        <taxon>Candidatus Tectimicrobiota</taxon>
    </lineage>
</organism>
<keyword evidence="4 5" id="KW-0472">Membrane</keyword>
<evidence type="ECO:0000256" key="6">
    <source>
        <dbReference type="RuleBase" id="RU000320"/>
    </source>
</evidence>
<feature type="transmembrane region" description="Helical" evidence="5">
    <location>
        <begin position="12"/>
        <end position="34"/>
    </location>
</feature>
<comment type="subcellular location">
    <subcellularLocation>
        <location evidence="5">Cell membrane</location>
        <topology evidence="5">Multi-pass membrane protein</topology>
    </subcellularLocation>
    <subcellularLocation>
        <location evidence="1">Endomembrane system</location>
        <topology evidence="1">Multi-pass membrane protein</topology>
    </subcellularLocation>
    <subcellularLocation>
        <location evidence="6">Membrane</location>
        <topology evidence="6">Multi-pass membrane protein</topology>
    </subcellularLocation>
</comment>
<evidence type="ECO:0000256" key="4">
    <source>
        <dbReference type="ARBA" id="ARBA00023136"/>
    </source>
</evidence>
<feature type="transmembrane region" description="Helical" evidence="5">
    <location>
        <begin position="375"/>
        <end position="398"/>
    </location>
</feature>
<feature type="transmembrane region" description="Helical" evidence="5">
    <location>
        <begin position="410"/>
        <end position="432"/>
    </location>
</feature>
<evidence type="ECO:0000256" key="2">
    <source>
        <dbReference type="ARBA" id="ARBA00022692"/>
    </source>
</evidence>
<evidence type="ECO:0000256" key="5">
    <source>
        <dbReference type="HAMAP-Rule" id="MF_00445"/>
    </source>
</evidence>
<dbReference type="NCBIfam" id="TIGR01770">
    <property type="entry name" value="NDH_I_N"/>
    <property type="match status" value="1"/>
</dbReference>
<evidence type="ECO:0000313" key="8">
    <source>
        <dbReference type="EMBL" id="MBM3224921.1"/>
    </source>
</evidence>
<dbReference type="GO" id="GO:0005886">
    <property type="term" value="C:plasma membrane"/>
    <property type="evidence" value="ECO:0007669"/>
    <property type="project" value="UniProtKB-SubCell"/>
</dbReference>
<keyword evidence="5" id="KW-1278">Translocase</keyword>